<comment type="caution">
    <text evidence="2">The sequence shown here is derived from an EMBL/GenBank/DDBJ whole genome shotgun (WGS) entry which is preliminary data.</text>
</comment>
<protein>
    <submittedName>
        <fullName evidence="2">Uncharacterized protein</fullName>
    </submittedName>
</protein>
<accession>A0A818SP17</accession>
<sequence>MIMNSGTNISGHTSDDALNGNHGPTECEVYTERQLQSAFYTSTIIDPQQIMISAVQQQPIIEQSESPNLIQQYPEEIVACLPLSVGPNMIPTPCTQAPVTLQEQIVNSGEYASGNQQYDPCLPNVSSTIINLQEKPLLEGTIGYDSSSSPMNINLNQTTESPNQSILEIDGRENAVTPFIYDLKKYKYNYFLSNLSCAFEQNQVRFGAPKGLCTLNDDRLLVANFSTNSLLLIDLNGIVHQIFKDLPSPKAVAYYSSNPSQAIVATRKELIILDLNTSQIVAKSNLAGFYPWNIQYIAETNIIAVLISDCLSDYLACDPSSERIAYFDKNLMNIGEWSFNSQHQQNSDLSQSRVHDKVYPYAAYYFPDNTSFVLTCCKDRFEFSQVDDNNKKLNSFNLPINMKSYSFYVDGASRCLLPDAINHRLLSIDKNSIVEEYKCDSIREPYAISFLSTGTMCITDHSTSYGTNGGISIISETDLRNNQ</sequence>
<feature type="compositionally biased region" description="Polar residues" evidence="1">
    <location>
        <begin position="1"/>
        <end position="12"/>
    </location>
</feature>
<proteinExistence type="predicted"/>
<evidence type="ECO:0000313" key="2">
    <source>
        <dbReference type="EMBL" id="CAF3668455.1"/>
    </source>
</evidence>
<evidence type="ECO:0000256" key="1">
    <source>
        <dbReference type="SAM" id="MobiDB-lite"/>
    </source>
</evidence>
<gene>
    <name evidence="2" type="ORF">FME351_LOCUS25547</name>
</gene>
<name>A0A818SP17_9BILA</name>
<dbReference type="Proteomes" id="UP000663869">
    <property type="component" value="Unassembled WGS sequence"/>
</dbReference>
<organism evidence="2 3">
    <name type="scientific">Rotaria socialis</name>
    <dbReference type="NCBI Taxonomy" id="392032"/>
    <lineage>
        <taxon>Eukaryota</taxon>
        <taxon>Metazoa</taxon>
        <taxon>Spiralia</taxon>
        <taxon>Gnathifera</taxon>
        <taxon>Rotifera</taxon>
        <taxon>Eurotatoria</taxon>
        <taxon>Bdelloidea</taxon>
        <taxon>Philodinida</taxon>
        <taxon>Philodinidae</taxon>
        <taxon>Rotaria</taxon>
    </lineage>
</organism>
<dbReference type="EMBL" id="CAJNYU010003364">
    <property type="protein sequence ID" value="CAF3668455.1"/>
    <property type="molecule type" value="Genomic_DNA"/>
</dbReference>
<dbReference type="SUPFAM" id="SSF101898">
    <property type="entry name" value="NHL repeat"/>
    <property type="match status" value="1"/>
</dbReference>
<dbReference type="AlphaFoldDB" id="A0A818SP17"/>
<reference evidence="2" key="1">
    <citation type="submission" date="2021-02" db="EMBL/GenBank/DDBJ databases">
        <authorList>
            <person name="Nowell W R."/>
        </authorList>
    </citation>
    <scope>NUCLEOTIDE SEQUENCE</scope>
</reference>
<evidence type="ECO:0000313" key="3">
    <source>
        <dbReference type="Proteomes" id="UP000663869"/>
    </source>
</evidence>
<feature type="region of interest" description="Disordered" evidence="1">
    <location>
        <begin position="1"/>
        <end position="21"/>
    </location>
</feature>